<name>A0A3A1QZD9_9BACI</name>
<organism evidence="2 3">
    <name type="scientific">Bacillus salacetis</name>
    <dbReference type="NCBI Taxonomy" id="2315464"/>
    <lineage>
        <taxon>Bacteria</taxon>
        <taxon>Bacillati</taxon>
        <taxon>Bacillota</taxon>
        <taxon>Bacilli</taxon>
        <taxon>Bacillales</taxon>
        <taxon>Bacillaceae</taxon>
        <taxon>Bacillus</taxon>
    </lineage>
</organism>
<reference evidence="2 3" key="1">
    <citation type="submission" date="2018-09" db="EMBL/GenBank/DDBJ databases">
        <title>Bacillus saliacetes sp. nov., isolated from Thai shrimp paste (Ka-pi).</title>
        <authorList>
            <person name="Daroonpunt R."/>
            <person name="Tanasupawat S."/>
            <person name="Yiamsombut S."/>
        </authorList>
    </citation>
    <scope>NUCLEOTIDE SEQUENCE [LARGE SCALE GENOMIC DNA]</scope>
    <source>
        <strain evidence="2 3">SKP7-4</strain>
    </source>
</reference>
<evidence type="ECO:0000313" key="2">
    <source>
        <dbReference type="EMBL" id="RIW34656.1"/>
    </source>
</evidence>
<keyword evidence="1" id="KW-1133">Transmembrane helix</keyword>
<dbReference type="EMBL" id="QXIR01000010">
    <property type="protein sequence ID" value="RIW34656.1"/>
    <property type="molecule type" value="Genomic_DNA"/>
</dbReference>
<dbReference type="Proteomes" id="UP000265801">
    <property type="component" value="Unassembled WGS sequence"/>
</dbReference>
<accession>A0A3A1QZD9</accession>
<dbReference type="RefSeq" id="WP_119546594.1">
    <property type="nucleotide sequence ID" value="NZ_QXIR01000010.1"/>
</dbReference>
<protein>
    <submittedName>
        <fullName evidence="2">Uncharacterized protein</fullName>
    </submittedName>
</protein>
<comment type="caution">
    <text evidence="2">The sequence shown here is derived from an EMBL/GenBank/DDBJ whole genome shotgun (WGS) entry which is preliminary data.</text>
</comment>
<evidence type="ECO:0000313" key="3">
    <source>
        <dbReference type="Proteomes" id="UP000265801"/>
    </source>
</evidence>
<keyword evidence="1" id="KW-0812">Transmembrane</keyword>
<keyword evidence="1" id="KW-0472">Membrane</keyword>
<evidence type="ECO:0000256" key="1">
    <source>
        <dbReference type="SAM" id="Phobius"/>
    </source>
</evidence>
<gene>
    <name evidence="2" type="ORF">D3H55_09070</name>
</gene>
<sequence>MATPVQKNFKREMTLLNKEGHSWYDSKYNSFNGKKKKRSFGKVIFILAALMASGLITKVYNEFQIAHDQKIRNYLQERDQYFIAADMGLKQMIHQFNRNQDSSLAPLLPKIIETHTNIQNNYDLLRDIDPPREFRAFHESTMDTITLHKVSVEYLLTAAQTNTYRQDIITAYINESNLELSKLRSNLIAGLQKADIKYQVNEDGSLTYWVQEHGYESVFN</sequence>
<proteinExistence type="predicted"/>
<keyword evidence="3" id="KW-1185">Reference proteome</keyword>
<feature type="transmembrane region" description="Helical" evidence="1">
    <location>
        <begin position="40"/>
        <end position="60"/>
    </location>
</feature>
<dbReference type="AlphaFoldDB" id="A0A3A1QZD9"/>
<dbReference type="OrthoDB" id="2832855at2"/>